<protein>
    <recommendedName>
        <fullName evidence="1">REJ domain-containing protein</fullName>
    </recommendedName>
</protein>
<dbReference type="InterPro" id="IPR014010">
    <property type="entry name" value="REJ_dom"/>
</dbReference>
<evidence type="ECO:0000259" key="1">
    <source>
        <dbReference type="PROSITE" id="PS51111"/>
    </source>
</evidence>
<reference evidence="2" key="1">
    <citation type="submission" date="2015-11" db="EMBL/GenBank/DDBJ databases">
        <title>De novo transcriptome assembly of four potential Pierce s Disease insect vectors from Arizona vineyards.</title>
        <authorList>
            <person name="Tassone E.E."/>
        </authorList>
    </citation>
    <scope>NUCLEOTIDE SEQUENCE</scope>
</reference>
<feature type="non-terminal residue" evidence="2">
    <location>
        <position position="1"/>
    </location>
</feature>
<dbReference type="PROSITE" id="PS51111">
    <property type="entry name" value="REJ"/>
    <property type="match status" value="1"/>
</dbReference>
<name>A0A1B6FW69_9HEMI</name>
<feature type="domain" description="REJ" evidence="1">
    <location>
        <begin position="1"/>
        <end position="105"/>
    </location>
</feature>
<organism evidence="2">
    <name type="scientific">Cuerna arida</name>
    <dbReference type="NCBI Taxonomy" id="1464854"/>
    <lineage>
        <taxon>Eukaryota</taxon>
        <taxon>Metazoa</taxon>
        <taxon>Ecdysozoa</taxon>
        <taxon>Arthropoda</taxon>
        <taxon>Hexapoda</taxon>
        <taxon>Insecta</taxon>
        <taxon>Pterygota</taxon>
        <taxon>Neoptera</taxon>
        <taxon>Paraneoptera</taxon>
        <taxon>Hemiptera</taxon>
        <taxon>Auchenorrhyncha</taxon>
        <taxon>Membracoidea</taxon>
        <taxon>Cicadellidae</taxon>
        <taxon>Cicadellinae</taxon>
        <taxon>Proconiini</taxon>
        <taxon>Cuerna</taxon>
    </lineage>
</organism>
<dbReference type="GO" id="GO:0016020">
    <property type="term" value="C:membrane"/>
    <property type="evidence" value="ECO:0007669"/>
    <property type="project" value="UniProtKB-SubCell"/>
</dbReference>
<feature type="non-terminal residue" evidence="2">
    <location>
        <position position="105"/>
    </location>
</feature>
<gene>
    <name evidence="2" type="ORF">g.6252</name>
</gene>
<sequence length="105" mass="12309">SKYLKDNIILKSNIQTINVLKERIPNLLIECLKNCGENNYKSDIRAIFYFRVRQSPLRTLQSGYTWFYYQVPNTQQKFDIKDISQESTPSSTLIVNANSLQENRS</sequence>
<dbReference type="EMBL" id="GECZ01015317">
    <property type="protein sequence ID" value="JAS54452.1"/>
    <property type="molecule type" value="Transcribed_RNA"/>
</dbReference>
<proteinExistence type="predicted"/>
<accession>A0A1B6FW69</accession>
<evidence type="ECO:0000313" key="2">
    <source>
        <dbReference type="EMBL" id="JAS54452.1"/>
    </source>
</evidence>
<dbReference type="AlphaFoldDB" id="A0A1B6FW69"/>